<keyword evidence="2" id="KW-1185">Reference proteome</keyword>
<name>A0A165WYT2_9HYPH</name>
<sequence length="198" mass="21034">MLKKFETFIAAIIGIFACNVALAESVYSTLDLSETCEVQNTYDEIGGSASWVCQGYGGVPVYVAEGDLRFFVSFGEVAESEPAAGQTLGPWNRLGPTIEWVLEEGIPVATILRWYTDIPADIAGEDKADADGVYHGEVLVITQLGKGRTCHIGYVDARSNKNPNKLARDAAGLLAGIWDCTTSPKLLGGGGLSLGLTD</sequence>
<dbReference type="STRING" id="989403.SAMN05421798_10256"/>
<dbReference type="Proteomes" id="UP000076577">
    <property type="component" value="Unassembled WGS sequence"/>
</dbReference>
<dbReference type="AlphaFoldDB" id="A0A165WYT2"/>
<dbReference type="PROSITE" id="PS51257">
    <property type="entry name" value="PROKAR_LIPOPROTEIN"/>
    <property type="match status" value="1"/>
</dbReference>
<organism evidence="1 2">
    <name type="scientific">Pseudovibrio axinellae</name>
    <dbReference type="NCBI Taxonomy" id="989403"/>
    <lineage>
        <taxon>Bacteria</taxon>
        <taxon>Pseudomonadati</taxon>
        <taxon>Pseudomonadota</taxon>
        <taxon>Alphaproteobacteria</taxon>
        <taxon>Hyphomicrobiales</taxon>
        <taxon>Stappiaceae</taxon>
        <taxon>Pseudovibrio</taxon>
    </lineage>
</organism>
<gene>
    <name evidence="1" type="ORF">PsAD2_03251</name>
</gene>
<evidence type="ECO:0000313" key="2">
    <source>
        <dbReference type="Proteomes" id="UP000076577"/>
    </source>
</evidence>
<dbReference type="PATRIC" id="fig|989403.3.peg.3488"/>
<dbReference type="OrthoDB" id="7427667at2"/>
<comment type="caution">
    <text evidence="1">The sequence shown here is derived from an EMBL/GenBank/DDBJ whole genome shotgun (WGS) entry which is preliminary data.</text>
</comment>
<protein>
    <submittedName>
        <fullName evidence="1">Uncharacterized protein</fullName>
    </submittedName>
</protein>
<evidence type="ECO:0000313" key="1">
    <source>
        <dbReference type="EMBL" id="KZL17048.1"/>
    </source>
</evidence>
<accession>A0A165WYT2</accession>
<dbReference type="RefSeq" id="WP_068008135.1">
    <property type="nucleotide sequence ID" value="NZ_FOFM01000002.1"/>
</dbReference>
<dbReference type="EMBL" id="LMCB01000040">
    <property type="protein sequence ID" value="KZL17048.1"/>
    <property type="molecule type" value="Genomic_DNA"/>
</dbReference>
<proteinExistence type="predicted"/>
<reference evidence="1 2" key="1">
    <citation type="journal article" date="2016" name="Front. Microbiol.">
        <title>Comparative Genomic Analysis Reveals a Diverse Repertoire of Genes Involved in Prokaryote-Eukaryote Interactions within the Pseudovibrio Genus.</title>
        <authorList>
            <person name="Romano S."/>
            <person name="Fernandez-Guerra A."/>
            <person name="Reen F.J."/>
            <person name="Glockner F.O."/>
            <person name="Crowley S.P."/>
            <person name="O'Sullivan O."/>
            <person name="Cotter P.D."/>
            <person name="Adams C."/>
            <person name="Dobson A.D."/>
            <person name="O'Gara F."/>
        </authorList>
    </citation>
    <scope>NUCLEOTIDE SEQUENCE [LARGE SCALE GENOMIC DNA]</scope>
    <source>
        <strain evidence="1 2">Ad2</strain>
    </source>
</reference>